<evidence type="ECO:0000313" key="3">
    <source>
        <dbReference type="Proteomes" id="UP000823921"/>
    </source>
</evidence>
<keyword evidence="1" id="KW-0812">Transmembrane</keyword>
<comment type="caution">
    <text evidence="2">The sequence shown here is derived from an EMBL/GenBank/DDBJ whole genome shotgun (WGS) entry which is preliminary data.</text>
</comment>
<gene>
    <name evidence="2" type="ORF">H9712_01350</name>
</gene>
<proteinExistence type="predicted"/>
<feature type="transmembrane region" description="Helical" evidence="1">
    <location>
        <begin position="12"/>
        <end position="30"/>
    </location>
</feature>
<evidence type="ECO:0000256" key="1">
    <source>
        <dbReference type="SAM" id="Phobius"/>
    </source>
</evidence>
<keyword evidence="1" id="KW-1133">Transmembrane helix</keyword>
<reference evidence="2" key="1">
    <citation type="journal article" date="2021" name="PeerJ">
        <title>Extensive microbial diversity within the chicken gut microbiome revealed by metagenomics and culture.</title>
        <authorList>
            <person name="Gilroy R."/>
            <person name="Ravi A."/>
            <person name="Getino M."/>
            <person name="Pursley I."/>
            <person name="Horton D.L."/>
            <person name="Alikhan N.F."/>
            <person name="Baker D."/>
            <person name="Gharbi K."/>
            <person name="Hall N."/>
            <person name="Watson M."/>
            <person name="Adriaenssens E.M."/>
            <person name="Foster-Nyarko E."/>
            <person name="Jarju S."/>
            <person name="Secka A."/>
            <person name="Antonio M."/>
            <person name="Oren A."/>
            <person name="Chaudhuri R.R."/>
            <person name="La Ragione R."/>
            <person name="Hildebrand F."/>
            <person name="Pallen M.J."/>
        </authorList>
    </citation>
    <scope>NUCLEOTIDE SEQUENCE</scope>
    <source>
        <strain evidence="2">CHK192-8294</strain>
    </source>
</reference>
<reference evidence="2" key="2">
    <citation type="submission" date="2021-04" db="EMBL/GenBank/DDBJ databases">
        <authorList>
            <person name="Gilroy R."/>
        </authorList>
    </citation>
    <scope>NUCLEOTIDE SEQUENCE</scope>
    <source>
        <strain evidence="2">CHK192-8294</strain>
    </source>
</reference>
<accession>A0A9D2SAF8</accession>
<dbReference type="EMBL" id="DWXO01000017">
    <property type="protein sequence ID" value="HJB79609.1"/>
    <property type="molecule type" value="Genomic_DNA"/>
</dbReference>
<organism evidence="2 3">
    <name type="scientific">Candidatus Flavonifractor intestinigallinarum</name>
    <dbReference type="NCBI Taxonomy" id="2838586"/>
    <lineage>
        <taxon>Bacteria</taxon>
        <taxon>Bacillati</taxon>
        <taxon>Bacillota</taxon>
        <taxon>Clostridia</taxon>
        <taxon>Eubacteriales</taxon>
        <taxon>Oscillospiraceae</taxon>
        <taxon>Flavonifractor</taxon>
    </lineage>
</organism>
<protein>
    <submittedName>
        <fullName evidence="2">Uncharacterized protein</fullName>
    </submittedName>
</protein>
<keyword evidence="1" id="KW-0472">Membrane</keyword>
<evidence type="ECO:0000313" key="2">
    <source>
        <dbReference type="EMBL" id="HJB79609.1"/>
    </source>
</evidence>
<dbReference type="Proteomes" id="UP000823921">
    <property type="component" value="Unassembled WGS sequence"/>
</dbReference>
<dbReference type="AlphaFoldDB" id="A0A9D2SAF8"/>
<feature type="transmembrane region" description="Helical" evidence="1">
    <location>
        <begin position="36"/>
        <end position="56"/>
    </location>
</feature>
<name>A0A9D2SAF8_9FIRM</name>
<sequence>MNKYLKDVTFTKVFFIWFALFFLLLMINMQTLKNGLLVSITGAALGVFLLIFPIPPHSFQRRYGKEQAVRVTRILALAIIVVSFISKVQF</sequence>
<feature type="transmembrane region" description="Helical" evidence="1">
    <location>
        <begin position="68"/>
        <end position="86"/>
    </location>
</feature>